<feature type="transmembrane region" description="Helical" evidence="1">
    <location>
        <begin position="118"/>
        <end position="140"/>
    </location>
</feature>
<dbReference type="Proteomes" id="UP000050331">
    <property type="component" value="Chromosome"/>
</dbReference>
<protein>
    <submittedName>
        <fullName evidence="2">ABC transporter permease</fullName>
    </submittedName>
</protein>
<feature type="transmembrane region" description="Helical" evidence="1">
    <location>
        <begin position="20"/>
        <end position="41"/>
    </location>
</feature>
<proteinExistence type="predicted"/>
<keyword evidence="1" id="KW-0472">Membrane</keyword>
<dbReference type="KEGG" id="lao:AOX59_10345"/>
<name>A0A0U3W748_9BACI</name>
<evidence type="ECO:0000313" key="3">
    <source>
        <dbReference type="Proteomes" id="UP000050331"/>
    </source>
</evidence>
<accession>A0A0U3W748</accession>
<keyword evidence="1" id="KW-0812">Transmembrane</keyword>
<feature type="transmembrane region" description="Helical" evidence="1">
    <location>
        <begin position="152"/>
        <end position="175"/>
    </location>
</feature>
<dbReference type="PANTHER" id="PTHR43471">
    <property type="entry name" value="ABC TRANSPORTER PERMEASE"/>
    <property type="match status" value="1"/>
</dbReference>
<dbReference type="OrthoDB" id="4187110at2"/>
<keyword evidence="1" id="KW-1133">Transmembrane helix</keyword>
<dbReference type="RefSeq" id="WP_068445304.1">
    <property type="nucleotide sequence ID" value="NZ_CP013862.1"/>
</dbReference>
<feature type="transmembrane region" description="Helical" evidence="1">
    <location>
        <begin position="225"/>
        <end position="251"/>
    </location>
</feature>
<keyword evidence="3" id="KW-1185">Reference proteome</keyword>
<dbReference type="Pfam" id="PF12679">
    <property type="entry name" value="ABC2_membrane_2"/>
    <property type="match status" value="1"/>
</dbReference>
<gene>
    <name evidence="2" type="ORF">AOX59_10345</name>
</gene>
<dbReference type="AlphaFoldDB" id="A0A0U3W748"/>
<sequence length="258" mass="28542">MQWWVLFHKELVENVRNVKWIWVPLVMILIAVMDPLTNYYLPQIIEATGGLPDGTQIDLPEYQPSDVVMLSLGQFNTIGVAIIALISMGTIAGERKSGVSELVLVKPVSYTNYITAKWASTACLILVSFALGMLASWYYINLLFGELSFGALLQVLFFYGLWFMLVVSLSIFYNAIFKIPGLIAFLTIATVGLISIVTSVFSHVLEWSPSRISPYIQQMVITGNAPSDLTCAAIVTGIMIGLLLIASVMIFRKKEMAS</sequence>
<evidence type="ECO:0000313" key="2">
    <source>
        <dbReference type="EMBL" id="ALX48962.1"/>
    </source>
</evidence>
<organism evidence="2 3">
    <name type="scientific">Lentibacillus amyloliquefaciens</name>
    <dbReference type="NCBI Taxonomy" id="1472767"/>
    <lineage>
        <taxon>Bacteria</taxon>
        <taxon>Bacillati</taxon>
        <taxon>Bacillota</taxon>
        <taxon>Bacilli</taxon>
        <taxon>Bacillales</taxon>
        <taxon>Bacillaceae</taxon>
        <taxon>Lentibacillus</taxon>
    </lineage>
</organism>
<feature type="transmembrane region" description="Helical" evidence="1">
    <location>
        <begin position="67"/>
        <end position="86"/>
    </location>
</feature>
<dbReference type="EMBL" id="CP013862">
    <property type="protein sequence ID" value="ALX48962.1"/>
    <property type="molecule type" value="Genomic_DNA"/>
</dbReference>
<reference evidence="2 3" key="1">
    <citation type="submission" date="2016-01" db="EMBL/GenBank/DDBJ databases">
        <title>Complete genome sequence of strain Lentibacillus amyloliquefaciens LAM0015T isolated from saline sediment.</title>
        <authorList>
            <person name="Wang J.-L."/>
            <person name="He M.-X."/>
        </authorList>
    </citation>
    <scope>NUCLEOTIDE SEQUENCE [LARGE SCALE GENOMIC DNA]</scope>
    <source>
        <strain evidence="2 3">LAM0015</strain>
    </source>
</reference>
<evidence type="ECO:0000256" key="1">
    <source>
        <dbReference type="SAM" id="Phobius"/>
    </source>
</evidence>
<dbReference type="STRING" id="1472767.AOX59_10345"/>
<feature type="transmembrane region" description="Helical" evidence="1">
    <location>
        <begin position="182"/>
        <end position="205"/>
    </location>
</feature>
<dbReference type="GO" id="GO:0140359">
    <property type="term" value="F:ABC-type transporter activity"/>
    <property type="evidence" value="ECO:0007669"/>
    <property type="project" value="InterPro"/>
</dbReference>
<dbReference type="GO" id="GO:0005886">
    <property type="term" value="C:plasma membrane"/>
    <property type="evidence" value="ECO:0007669"/>
    <property type="project" value="UniProtKB-SubCell"/>
</dbReference>